<keyword evidence="3" id="KW-1185">Reference proteome</keyword>
<evidence type="ECO:0000259" key="1">
    <source>
        <dbReference type="SMART" id="SM00670"/>
    </source>
</evidence>
<dbReference type="Pfam" id="PF01850">
    <property type="entry name" value="PIN"/>
    <property type="match status" value="1"/>
</dbReference>
<dbReference type="Gene3D" id="3.40.50.1010">
    <property type="entry name" value="5'-nuclease"/>
    <property type="match status" value="1"/>
</dbReference>
<dbReference type="SMART" id="SM00670">
    <property type="entry name" value="PINc"/>
    <property type="match status" value="1"/>
</dbReference>
<dbReference type="RefSeq" id="WP_155862423.1">
    <property type="nucleotide sequence ID" value="NZ_WFIY01000004.1"/>
</dbReference>
<gene>
    <name evidence="2" type="ORF">D1867_00985</name>
</gene>
<protein>
    <submittedName>
        <fullName evidence="2">PIN domain-containing protein</fullName>
    </submittedName>
</protein>
<dbReference type="Proteomes" id="UP000440125">
    <property type="component" value="Unassembled WGS sequence"/>
</dbReference>
<comment type="caution">
    <text evidence="2">The sequence shown here is derived from an EMBL/GenBank/DDBJ whole genome shotgun (WGS) entry which is preliminary data.</text>
</comment>
<dbReference type="PANTHER" id="PTHR38826:SF5">
    <property type="entry name" value="RIBONUCLEASE VAPC13"/>
    <property type="match status" value="1"/>
</dbReference>
<dbReference type="OrthoDB" id="43837at2157"/>
<evidence type="ECO:0000313" key="2">
    <source>
        <dbReference type="EMBL" id="MUM63848.1"/>
    </source>
</evidence>
<dbReference type="InterPro" id="IPR002716">
    <property type="entry name" value="PIN_dom"/>
</dbReference>
<proteinExistence type="predicted"/>
<sequence>MHKTTYFIDSNVFVYAKIGDKKYGKCSQEIIKAIYKGKIEAIIDTVVLLEVANALRKLKVKDVEEEILAILSLPIQVVEVTKEDIIQAVKEDDLSPYDALHYVISKKSSAKIITADQDFKERIDPCSFSL</sequence>
<feature type="domain" description="PIN" evidence="1">
    <location>
        <begin position="4"/>
        <end position="121"/>
    </location>
</feature>
<organism evidence="2 3">
    <name type="scientific">Acidianus infernus</name>
    <dbReference type="NCBI Taxonomy" id="12915"/>
    <lineage>
        <taxon>Archaea</taxon>
        <taxon>Thermoproteota</taxon>
        <taxon>Thermoprotei</taxon>
        <taxon>Sulfolobales</taxon>
        <taxon>Sulfolobaceae</taxon>
        <taxon>Acidianus</taxon>
    </lineage>
</organism>
<reference evidence="2 3" key="1">
    <citation type="submission" date="2019-10" db="EMBL/GenBank/DDBJ databases">
        <title>Genome Sequences from Six Type Strain Members of the Archaeal Family Sulfolobaceae: Acidianus ambivalens, Acidianus infernus, Metallosphaera prunae, Stygiolobus azoricus, Sulfolobus metallicus, and Sulfurisphaera ohwakuensis.</title>
        <authorList>
            <person name="Counts J.A."/>
            <person name="Kelly R.M."/>
        </authorList>
    </citation>
    <scope>NUCLEOTIDE SEQUENCE [LARGE SCALE GENOMIC DNA]</scope>
    <source>
        <strain evidence="2 3">DSM 3191</strain>
    </source>
</reference>
<dbReference type="EMBL" id="WFIY01000004">
    <property type="protein sequence ID" value="MUM63848.1"/>
    <property type="molecule type" value="Genomic_DNA"/>
</dbReference>
<name>A0A6A9QIW9_ACIIN</name>
<dbReference type="InterPro" id="IPR052106">
    <property type="entry name" value="PINc/VapC_TA"/>
</dbReference>
<dbReference type="InterPro" id="IPR029060">
    <property type="entry name" value="PIN-like_dom_sf"/>
</dbReference>
<evidence type="ECO:0000313" key="3">
    <source>
        <dbReference type="Proteomes" id="UP000440125"/>
    </source>
</evidence>
<dbReference type="SUPFAM" id="SSF88723">
    <property type="entry name" value="PIN domain-like"/>
    <property type="match status" value="1"/>
</dbReference>
<dbReference type="PANTHER" id="PTHR38826">
    <property type="entry name" value="RIBONUCLEASE VAPC13"/>
    <property type="match status" value="1"/>
</dbReference>
<dbReference type="AlphaFoldDB" id="A0A6A9QIW9"/>
<accession>A0A6A9QIW9</accession>